<sequence>MSYCYFLSGQLENLLNLFVNPVYMSRLLYEKSVSYKGNLIIPFLFTITVGELIYSYCLLSEDGDKSPFHKATNPSELYSNNFKDIIDIAKQHLDKNIEKFSNTDYFKERYTYQNNLIIIHQEGGKCFYDHYPPHELKNIAAPKIFLSAYDCLTWVKKGLNQNLNIN</sequence>
<dbReference type="EMBL" id="CP002198">
    <property type="protein sequence ID" value="ADN17157.1"/>
    <property type="molecule type" value="Genomic_DNA"/>
</dbReference>
<dbReference type="KEGG" id="cyj:Cyan7822_5276"/>
<protein>
    <submittedName>
        <fullName evidence="1">Uncharacterized protein</fullName>
    </submittedName>
</protein>
<name>E0U701_GLOV7</name>
<dbReference type="HOGENOM" id="CLU_146027_0_0_3"/>
<dbReference type="AlphaFoldDB" id="E0U701"/>
<gene>
    <name evidence="1" type="ordered locus">Cyan7822_5276</name>
</gene>
<evidence type="ECO:0000313" key="1">
    <source>
        <dbReference type="EMBL" id="ADN17157.1"/>
    </source>
</evidence>
<reference evidence="2" key="1">
    <citation type="journal article" date="2011" name="MBio">
        <title>Novel metabolic attributes of the genus Cyanothece, comprising a group of unicellular nitrogen-fixing Cyanobacteria.</title>
        <authorList>
            <person name="Bandyopadhyay A."/>
            <person name="Elvitigala T."/>
            <person name="Welsh E."/>
            <person name="Stockel J."/>
            <person name="Liberton M."/>
            <person name="Min H."/>
            <person name="Sherman L.A."/>
            <person name="Pakrasi H.B."/>
        </authorList>
    </citation>
    <scope>NUCLEOTIDE SEQUENCE [LARGE SCALE GENOMIC DNA]</scope>
    <source>
        <strain evidence="2">PCC 7822</strain>
    </source>
</reference>
<organism evidence="1 2">
    <name type="scientific">Gloeothece verrucosa (strain PCC 7822)</name>
    <name type="common">Cyanothece sp. (strain PCC 7822)</name>
    <dbReference type="NCBI Taxonomy" id="497965"/>
    <lineage>
        <taxon>Bacteria</taxon>
        <taxon>Bacillati</taxon>
        <taxon>Cyanobacteriota</taxon>
        <taxon>Cyanophyceae</taxon>
        <taxon>Oscillatoriophycideae</taxon>
        <taxon>Chroococcales</taxon>
        <taxon>Aphanothecaceae</taxon>
        <taxon>Gloeothece</taxon>
        <taxon>Gloeothece verrucosa</taxon>
    </lineage>
</organism>
<dbReference type="eggNOG" id="ENOG5030SNB">
    <property type="taxonomic scope" value="Bacteria"/>
</dbReference>
<evidence type="ECO:0000313" key="2">
    <source>
        <dbReference type="Proteomes" id="UP000008206"/>
    </source>
</evidence>
<dbReference type="Proteomes" id="UP000008206">
    <property type="component" value="Chromosome"/>
</dbReference>
<dbReference type="STRING" id="497965.Cyan7822_5276"/>
<proteinExistence type="predicted"/>
<keyword evidence="2" id="KW-1185">Reference proteome</keyword>
<accession>E0U701</accession>